<accession>A0A1I7RNR3</accession>
<sequence>MRLLAILVLFVLLISGLEARSRLKKDDDFMRSPGMSNRVRRYDTILGATPKRIRRMLKEKIRAFGVV</sequence>
<dbReference type="AlphaFoldDB" id="A0A1I7RNR3"/>
<keyword evidence="4" id="KW-1185">Reference proteome</keyword>
<dbReference type="Proteomes" id="UP000095284">
    <property type="component" value="Unplaced"/>
</dbReference>
<dbReference type="Proteomes" id="UP000582659">
    <property type="component" value="Unassembled WGS sequence"/>
</dbReference>
<evidence type="ECO:0000313" key="2">
    <source>
        <dbReference type="EMBL" id="CAD5232185.1"/>
    </source>
</evidence>
<evidence type="ECO:0000313" key="3">
    <source>
        <dbReference type="Proteomes" id="UP000095284"/>
    </source>
</evidence>
<evidence type="ECO:0000313" key="5">
    <source>
        <dbReference type="WBParaSite" id="BXY_0235000.1"/>
    </source>
</evidence>
<feature type="signal peptide" evidence="1">
    <location>
        <begin position="1"/>
        <end position="19"/>
    </location>
</feature>
<dbReference type="WBParaSite" id="BXY_0235000.1">
    <property type="protein sequence ID" value="BXY_0235000.1"/>
    <property type="gene ID" value="BXY_0235000"/>
</dbReference>
<reference evidence="2" key="2">
    <citation type="submission" date="2020-09" db="EMBL/GenBank/DDBJ databases">
        <authorList>
            <person name="Kikuchi T."/>
        </authorList>
    </citation>
    <scope>NUCLEOTIDE SEQUENCE</scope>
    <source>
        <strain evidence="2">Ka4C1</strain>
    </source>
</reference>
<evidence type="ECO:0000256" key="1">
    <source>
        <dbReference type="SAM" id="SignalP"/>
    </source>
</evidence>
<dbReference type="EMBL" id="CAJFDI010000005">
    <property type="protein sequence ID" value="CAD5232185.1"/>
    <property type="molecule type" value="Genomic_DNA"/>
</dbReference>
<feature type="chain" id="PRO_5035399495" evidence="1">
    <location>
        <begin position="20"/>
        <end position="67"/>
    </location>
</feature>
<dbReference type="Proteomes" id="UP000659654">
    <property type="component" value="Unassembled WGS sequence"/>
</dbReference>
<organism evidence="3 5">
    <name type="scientific">Bursaphelenchus xylophilus</name>
    <name type="common">Pinewood nematode worm</name>
    <name type="synonym">Aphelenchoides xylophilus</name>
    <dbReference type="NCBI Taxonomy" id="6326"/>
    <lineage>
        <taxon>Eukaryota</taxon>
        <taxon>Metazoa</taxon>
        <taxon>Ecdysozoa</taxon>
        <taxon>Nematoda</taxon>
        <taxon>Chromadorea</taxon>
        <taxon>Rhabditida</taxon>
        <taxon>Tylenchina</taxon>
        <taxon>Tylenchomorpha</taxon>
        <taxon>Aphelenchoidea</taxon>
        <taxon>Aphelenchoididae</taxon>
        <taxon>Bursaphelenchus</taxon>
    </lineage>
</organism>
<reference evidence="5" key="1">
    <citation type="submission" date="2016-11" db="UniProtKB">
        <authorList>
            <consortium name="WormBaseParasite"/>
        </authorList>
    </citation>
    <scope>IDENTIFICATION</scope>
</reference>
<evidence type="ECO:0000313" key="4">
    <source>
        <dbReference type="Proteomes" id="UP000659654"/>
    </source>
</evidence>
<protein>
    <submittedName>
        <fullName evidence="2">(pine wood nematode) hypothetical protein</fullName>
    </submittedName>
</protein>
<gene>
    <name evidence="2" type="ORF">BXYJ_LOCUS12276</name>
</gene>
<proteinExistence type="predicted"/>
<name>A0A1I7RNR3_BURXY</name>
<keyword evidence="1" id="KW-0732">Signal</keyword>
<dbReference type="EMBL" id="CAJFCV020000005">
    <property type="protein sequence ID" value="CAG9124236.1"/>
    <property type="molecule type" value="Genomic_DNA"/>
</dbReference>
<dbReference type="OrthoDB" id="10447480at2759"/>